<keyword evidence="2" id="KW-1185">Reference proteome</keyword>
<protein>
    <submittedName>
        <fullName evidence="1">Uncharacterized protein</fullName>
    </submittedName>
</protein>
<gene>
    <name evidence="1" type="ORF">F0185_04845</name>
</gene>
<reference evidence="1 2" key="1">
    <citation type="submission" date="2019-09" db="EMBL/GenBank/DDBJ databases">
        <title>Taxonomy of Antarctic Massilia spp.: description of Massilia rubra sp. nov., Massilia aquatica sp. nov., Massilia mucilaginosa sp. nov., Massilia frigida sp. nov. isolated from streams, lakes and regoliths.</title>
        <authorList>
            <person name="Holochova P."/>
            <person name="Sedlacek I."/>
            <person name="Kralova S."/>
            <person name="Maslanova I."/>
            <person name="Busse H.-J."/>
            <person name="Stankova E."/>
            <person name="Vrbovska V."/>
            <person name="Kovarovic V."/>
            <person name="Bartak M."/>
            <person name="Svec P."/>
            <person name="Pantucek R."/>
        </authorList>
    </citation>
    <scope>NUCLEOTIDE SEQUENCE [LARGE SCALE GENOMIC DNA]</scope>
    <source>
        <strain evidence="1 2">CCM 8692</strain>
    </source>
</reference>
<evidence type="ECO:0000313" key="2">
    <source>
        <dbReference type="Proteomes" id="UP000785613"/>
    </source>
</evidence>
<dbReference type="Proteomes" id="UP000785613">
    <property type="component" value="Unassembled WGS sequence"/>
</dbReference>
<accession>A0ABX0LLV2</accession>
<dbReference type="RefSeq" id="WP_167222098.1">
    <property type="nucleotide sequence ID" value="NZ_VUYU01000002.1"/>
</dbReference>
<name>A0ABX0LLV2_9BURK</name>
<sequence length="223" mass="23325">MSYELDLAFTNAQLQTIWITGTNVIVAKPSGGNSPNVAWQVFKPMTANSLNWEENYGVYASTAQVQNGAQLTQLSSTGIPAAMETLYTLAADGAISTPGSGGSANAFALLNQYQSSQGYMTVGLYQNATVNGTQILGNAVSAAPVLYQSTATMTPYTTVYIWLASQVVSNSVVTQVTSPMTEVVFGGGNNTASLAYDSATGMFIASSTNTSSKLVLTQHEALL</sequence>
<dbReference type="EMBL" id="VUYU01000002">
    <property type="protein sequence ID" value="NHZ32917.1"/>
    <property type="molecule type" value="Genomic_DNA"/>
</dbReference>
<organism evidence="1 2">
    <name type="scientific">Massilia rubra</name>
    <dbReference type="NCBI Taxonomy" id="2607910"/>
    <lineage>
        <taxon>Bacteria</taxon>
        <taxon>Pseudomonadati</taxon>
        <taxon>Pseudomonadota</taxon>
        <taxon>Betaproteobacteria</taxon>
        <taxon>Burkholderiales</taxon>
        <taxon>Oxalobacteraceae</taxon>
        <taxon>Telluria group</taxon>
        <taxon>Massilia</taxon>
    </lineage>
</organism>
<proteinExistence type="predicted"/>
<evidence type="ECO:0000313" key="1">
    <source>
        <dbReference type="EMBL" id="NHZ32917.1"/>
    </source>
</evidence>
<comment type="caution">
    <text evidence="1">The sequence shown here is derived from an EMBL/GenBank/DDBJ whole genome shotgun (WGS) entry which is preliminary data.</text>
</comment>